<name>A0A837L7G0_9ENTR</name>
<gene>
    <name evidence="1" type="ORF">ABF77_23900</name>
</gene>
<dbReference type="EMBL" id="LEDI01000111">
    <property type="protein sequence ID" value="KLP90238.1"/>
    <property type="molecule type" value="Genomic_DNA"/>
</dbReference>
<dbReference type="Proteomes" id="UP000036013">
    <property type="component" value="Unassembled WGS sequence"/>
</dbReference>
<dbReference type="OrthoDB" id="8777333at2"/>
<dbReference type="RefSeq" id="WP_044596589.1">
    <property type="nucleotide sequence ID" value="NZ_CP012162.1"/>
</dbReference>
<accession>A0A837L7G0</accession>
<dbReference type="AlphaFoldDB" id="A0A837L7G0"/>
<protein>
    <submittedName>
        <fullName evidence="1">Uncharacterized protein</fullName>
    </submittedName>
</protein>
<evidence type="ECO:0000313" key="2">
    <source>
        <dbReference type="Proteomes" id="UP000036013"/>
    </source>
</evidence>
<proteinExistence type="predicted"/>
<comment type="caution">
    <text evidence="1">The sequence shown here is derived from an EMBL/GenBank/DDBJ whole genome shotgun (WGS) entry which is preliminary data.</text>
</comment>
<organism evidence="1 2">
    <name type="scientific">Enterobacter roggenkampii</name>
    <dbReference type="NCBI Taxonomy" id="1812935"/>
    <lineage>
        <taxon>Bacteria</taxon>
        <taxon>Pseudomonadati</taxon>
        <taxon>Pseudomonadota</taxon>
        <taxon>Gammaproteobacteria</taxon>
        <taxon>Enterobacterales</taxon>
        <taxon>Enterobacteriaceae</taxon>
        <taxon>Enterobacter</taxon>
        <taxon>Enterobacter cloacae complex</taxon>
    </lineage>
</organism>
<sequence length="131" mass="15349">MEEEKLGGLDADNCEGIMNTYISIDELIASLSQLEPGEWIYTNINAWEARPEDTHFFYIPWDYIQSLEDNEIYLDEEDLEMPLAVETFSLKGWMLVSSLNNIVKNKSSGGHGNKWFIYEVNYYRKNDTYRT</sequence>
<dbReference type="KEGG" id="ecls:LI67_012935"/>
<reference evidence="1 2" key="1">
    <citation type="submission" date="2015-06" db="EMBL/GenBank/DDBJ databases">
        <authorList>
            <person name="Adams M."/>
            <person name="Sutton G."/>
            <person name="Nelson K."/>
            <person name="Bonomo R."/>
            <person name="McCorrison J."/>
            <person name="Sanka R."/>
            <person name="Brinkac L."/>
            <person name="Nierman W."/>
        </authorList>
    </citation>
    <scope>NUCLEOTIDE SEQUENCE [LARGE SCALE GENOMIC DNA]</scope>
    <source>
        <strain evidence="1 2">GN02692</strain>
    </source>
</reference>
<evidence type="ECO:0000313" key="1">
    <source>
        <dbReference type="EMBL" id="KLP90238.1"/>
    </source>
</evidence>